<keyword evidence="3" id="KW-1185">Reference proteome</keyword>
<dbReference type="InterPro" id="IPR007848">
    <property type="entry name" value="Small_mtfrase_dom"/>
</dbReference>
<reference evidence="2 3" key="1">
    <citation type="submission" date="2019-07" db="EMBL/GenBank/DDBJ databases">
        <title>Allobacillus sp. nov. SKP isolated from shrimp paste of Euphausiacea.</title>
        <authorList>
            <person name="Kanchanasin P."/>
            <person name="Tanasupawat S."/>
            <person name="Shi W."/>
            <person name="Wu L."/>
            <person name="Ma J."/>
        </authorList>
    </citation>
    <scope>NUCLEOTIDE SEQUENCE [LARGE SCALE GENOMIC DNA]</scope>
    <source>
        <strain evidence="2 3">SKP4-8</strain>
    </source>
</reference>
<dbReference type="OrthoDB" id="9777257at2"/>
<dbReference type="SUPFAM" id="SSF53335">
    <property type="entry name" value="S-adenosyl-L-methionine-dependent methyltransferases"/>
    <property type="match status" value="1"/>
</dbReference>
<comment type="caution">
    <text evidence="2">The sequence shown here is derived from an EMBL/GenBank/DDBJ whole genome shotgun (WGS) entry which is preliminary data.</text>
</comment>
<feature type="domain" description="Methyltransferase small" evidence="1">
    <location>
        <begin position="21"/>
        <end position="147"/>
    </location>
</feature>
<gene>
    <name evidence="2" type="ORF">FPQ13_10840</name>
</gene>
<dbReference type="Proteomes" id="UP000316425">
    <property type="component" value="Unassembled WGS sequence"/>
</dbReference>
<dbReference type="AlphaFoldDB" id="A0A556PBM9"/>
<keyword evidence="2" id="KW-0489">Methyltransferase</keyword>
<accession>A0A556PBM9</accession>
<dbReference type="GO" id="GO:0032259">
    <property type="term" value="P:methylation"/>
    <property type="evidence" value="ECO:0007669"/>
    <property type="project" value="UniProtKB-KW"/>
</dbReference>
<dbReference type="Gene3D" id="3.40.50.150">
    <property type="entry name" value="Vaccinia Virus protein VP39"/>
    <property type="match status" value="1"/>
</dbReference>
<organism evidence="2 3">
    <name type="scientific">Allobacillus salarius</name>
    <dbReference type="NCBI Taxonomy" id="1955272"/>
    <lineage>
        <taxon>Bacteria</taxon>
        <taxon>Bacillati</taxon>
        <taxon>Bacillota</taxon>
        <taxon>Bacilli</taxon>
        <taxon>Bacillales</taxon>
        <taxon>Bacillaceae</taxon>
        <taxon>Allobacillus</taxon>
    </lineage>
</organism>
<dbReference type="GO" id="GO:0008168">
    <property type="term" value="F:methyltransferase activity"/>
    <property type="evidence" value="ECO:0007669"/>
    <property type="project" value="UniProtKB-KW"/>
</dbReference>
<dbReference type="InterPro" id="IPR050210">
    <property type="entry name" value="tRNA_Adenine-N(6)_MTase"/>
</dbReference>
<dbReference type="Pfam" id="PF05175">
    <property type="entry name" value="MTS"/>
    <property type="match status" value="1"/>
</dbReference>
<dbReference type="CDD" id="cd02440">
    <property type="entry name" value="AdoMet_MTases"/>
    <property type="match status" value="1"/>
</dbReference>
<dbReference type="RefSeq" id="WP_144089352.1">
    <property type="nucleotide sequence ID" value="NZ_VMHE01000024.1"/>
</dbReference>
<dbReference type="EMBL" id="VMHE01000024">
    <property type="protein sequence ID" value="TSJ61792.1"/>
    <property type="molecule type" value="Genomic_DNA"/>
</dbReference>
<keyword evidence="2" id="KW-0808">Transferase</keyword>
<name>A0A556PBM9_9BACI</name>
<dbReference type="PANTHER" id="PTHR47739:SF1">
    <property type="entry name" value="TRNA1(VAL) (ADENINE(37)-N6)-METHYLTRANSFERASE"/>
    <property type="match status" value="1"/>
</dbReference>
<dbReference type="InterPro" id="IPR029063">
    <property type="entry name" value="SAM-dependent_MTases_sf"/>
</dbReference>
<sequence length="263" mass="30080">MVELKGDERIDYLLADQDRRIIQSPTVFSFSIDAVLLANFTYLPIKRGKILDLCTGNGVIPLFLSKRSHATIYGLEIQERIFDMATRNVKLNQLEEQLQVVKGDLKEPPAELANQRFDVVTCNPPYFRTDDGQKKINENEFLAYARHEILCNLDDVLKACSSLVRSKGKVSIVHRPQRVADLITIGKKYNLEPKRLQFVHPKEGREANIVLIEYSKDGKPDLDVLPPIYIHDEDGHYTGEVAKILYGEEGSRFHGRRPEKFSE</sequence>
<proteinExistence type="predicted"/>
<evidence type="ECO:0000313" key="2">
    <source>
        <dbReference type="EMBL" id="TSJ61792.1"/>
    </source>
</evidence>
<protein>
    <submittedName>
        <fullName evidence="2">tRNA1(Val) (Adenine(37)-N6)-methyltransferase</fullName>
    </submittedName>
</protein>
<evidence type="ECO:0000259" key="1">
    <source>
        <dbReference type="Pfam" id="PF05175"/>
    </source>
</evidence>
<evidence type="ECO:0000313" key="3">
    <source>
        <dbReference type="Proteomes" id="UP000316425"/>
    </source>
</evidence>
<dbReference type="PANTHER" id="PTHR47739">
    <property type="entry name" value="TRNA1(VAL) (ADENINE(37)-N6)-METHYLTRANSFERASE"/>
    <property type="match status" value="1"/>
</dbReference>